<dbReference type="RefSeq" id="WP_323335675.1">
    <property type="nucleotide sequence ID" value="NZ_JAYFSI010000015.1"/>
</dbReference>
<name>A0ABU5RLQ1_9PSEU</name>
<proteinExistence type="predicted"/>
<evidence type="ECO:0000313" key="2">
    <source>
        <dbReference type="Proteomes" id="UP001304298"/>
    </source>
</evidence>
<gene>
    <name evidence="1" type="ORF">VA596_43425</name>
</gene>
<organism evidence="1 2">
    <name type="scientific">Amycolatopsis heterodermiae</name>
    <dbReference type="NCBI Taxonomy" id="3110235"/>
    <lineage>
        <taxon>Bacteria</taxon>
        <taxon>Bacillati</taxon>
        <taxon>Actinomycetota</taxon>
        <taxon>Actinomycetes</taxon>
        <taxon>Pseudonocardiales</taxon>
        <taxon>Pseudonocardiaceae</taxon>
        <taxon>Amycolatopsis</taxon>
    </lineage>
</organism>
<reference evidence="1 2" key="1">
    <citation type="submission" date="2023-12" db="EMBL/GenBank/DDBJ databases">
        <title>Amycolatopsis sp. V23-08.</title>
        <authorList>
            <person name="Somphong A."/>
        </authorList>
    </citation>
    <scope>NUCLEOTIDE SEQUENCE [LARGE SCALE GENOMIC DNA]</scope>
    <source>
        <strain evidence="1 2">V23-08</strain>
    </source>
</reference>
<evidence type="ECO:0000313" key="1">
    <source>
        <dbReference type="EMBL" id="MEA5366445.1"/>
    </source>
</evidence>
<keyword evidence="2" id="KW-1185">Reference proteome</keyword>
<comment type="caution">
    <text evidence="1">The sequence shown here is derived from an EMBL/GenBank/DDBJ whole genome shotgun (WGS) entry which is preliminary data.</text>
</comment>
<protein>
    <submittedName>
        <fullName evidence="1">Uncharacterized protein</fullName>
    </submittedName>
</protein>
<accession>A0ABU5RLQ1</accession>
<sequence length="86" mass="9851">MVTLEVWYDQEPENDYAEGEPAILVSSSGDLDQLIARVQLSAGVVSLDEKQKKTPNCRLLPYNFFGDRGESNPDCRDEKTKWLHHR</sequence>
<dbReference type="EMBL" id="JAYFSI010000015">
    <property type="protein sequence ID" value="MEA5366445.1"/>
    <property type="molecule type" value="Genomic_DNA"/>
</dbReference>
<dbReference type="Proteomes" id="UP001304298">
    <property type="component" value="Unassembled WGS sequence"/>
</dbReference>